<protein>
    <recommendedName>
        <fullName evidence="3">N-acetyltransferase domain-containing protein</fullName>
    </recommendedName>
</protein>
<dbReference type="PROSITE" id="PS51186">
    <property type="entry name" value="GNAT"/>
    <property type="match status" value="1"/>
</dbReference>
<dbReference type="Pfam" id="PF00583">
    <property type="entry name" value="Acetyltransf_1"/>
    <property type="match status" value="1"/>
</dbReference>
<dbReference type="SUPFAM" id="SSF55729">
    <property type="entry name" value="Acyl-CoA N-acyltransferases (Nat)"/>
    <property type="match status" value="1"/>
</dbReference>
<keyword evidence="2" id="KW-0012">Acyltransferase</keyword>
<dbReference type="PANTHER" id="PTHR43877">
    <property type="entry name" value="AMINOALKYLPHOSPHONATE N-ACETYLTRANSFERASE-RELATED-RELATED"/>
    <property type="match status" value="1"/>
</dbReference>
<evidence type="ECO:0000313" key="5">
    <source>
        <dbReference type="Proteomes" id="UP000672934"/>
    </source>
</evidence>
<dbReference type="InterPro" id="IPR000182">
    <property type="entry name" value="GNAT_dom"/>
</dbReference>
<gene>
    <name evidence="4" type="ORF">LMG31506_06113</name>
</gene>
<accession>A0A916J0J4</accession>
<dbReference type="AlphaFoldDB" id="A0A916J0J4"/>
<dbReference type="GO" id="GO:0016747">
    <property type="term" value="F:acyltransferase activity, transferring groups other than amino-acyl groups"/>
    <property type="evidence" value="ECO:0007669"/>
    <property type="project" value="InterPro"/>
</dbReference>
<keyword evidence="5" id="KW-1185">Reference proteome</keyword>
<dbReference type="EMBL" id="CAJPUY010000038">
    <property type="protein sequence ID" value="CAG2157777.1"/>
    <property type="molecule type" value="Genomic_DNA"/>
</dbReference>
<evidence type="ECO:0000259" key="3">
    <source>
        <dbReference type="PROSITE" id="PS51186"/>
    </source>
</evidence>
<keyword evidence="1" id="KW-0808">Transferase</keyword>
<dbReference type="RefSeq" id="WP_211950942.1">
    <property type="nucleotide sequence ID" value="NZ_CAJPUY010000038.1"/>
</dbReference>
<comment type="caution">
    <text evidence="4">The sequence shown here is derived from an EMBL/GenBank/DDBJ whole genome shotgun (WGS) entry which is preliminary data.</text>
</comment>
<dbReference type="Proteomes" id="UP000672934">
    <property type="component" value="Unassembled WGS sequence"/>
</dbReference>
<dbReference type="InterPro" id="IPR050832">
    <property type="entry name" value="Bact_Acetyltransf"/>
</dbReference>
<feature type="domain" description="N-acetyltransferase" evidence="3">
    <location>
        <begin position="1"/>
        <end position="152"/>
    </location>
</feature>
<reference evidence="4" key="1">
    <citation type="submission" date="2021-03" db="EMBL/GenBank/DDBJ databases">
        <authorList>
            <person name="Peeters C."/>
        </authorList>
    </citation>
    <scope>NUCLEOTIDE SEQUENCE</scope>
    <source>
        <strain evidence="4">LMG 31506</strain>
    </source>
</reference>
<name>A0A916J0J4_9BURK</name>
<dbReference type="CDD" id="cd04301">
    <property type="entry name" value="NAT_SF"/>
    <property type="match status" value="1"/>
</dbReference>
<proteinExistence type="predicted"/>
<evidence type="ECO:0000256" key="1">
    <source>
        <dbReference type="ARBA" id="ARBA00022679"/>
    </source>
</evidence>
<evidence type="ECO:0000313" key="4">
    <source>
        <dbReference type="EMBL" id="CAG2157777.1"/>
    </source>
</evidence>
<sequence length="152" mass="16970">MECRPLCIDDLELVCRHRAAMFREAGRDASTLGAMHGPFRDWLRPRLADGSYFGWIMEEGGAPLAGIGLMVIEWPPHPAHPLQDKRGYILNLYVEPAHRQRGLGQALMARAEAEFARRGIAYAVLHATEMGQPLYARMGWSATTEMARPIVG</sequence>
<dbReference type="InterPro" id="IPR016181">
    <property type="entry name" value="Acyl_CoA_acyltransferase"/>
</dbReference>
<organism evidence="4 5">
    <name type="scientific">Cupriavidus yeoncheonensis</name>
    <dbReference type="NCBI Taxonomy" id="1462994"/>
    <lineage>
        <taxon>Bacteria</taxon>
        <taxon>Pseudomonadati</taxon>
        <taxon>Pseudomonadota</taxon>
        <taxon>Betaproteobacteria</taxon>
        <taxon>Burkholderiales</taxon>
        <taxon>Burkholderiaceae</taxon>
        <taxon>Cupriavidus</taxon>
    </lineage>
</organism>
<dbReference type="Gene3D" id="3.40.630.30">
    <property type="match status" value="1"/>
</dbReference>
<evidence type="ECO:0000256" key="2">
    <source>
        <dbReference type="ARBA" id="ARBA00023315"/>
    </source>
</evidence>